<dbReference type="Gene3D" id="3.80.10.10">
    <property type="entry name" value="Ribonuclease Inhibitor"/>
    <property type="match status" value="1"/>
</dbReference>
<feature type="region of interest" description="Disordered" evidence="1">
    <location>
        <begin position="1"/>
        <end position="25"/>
    </location>
</feature>
<dbReference type="Pfam" id="PF12937">
    <property type="entry name" value="F-box-like"/>
    <property type="match status" value="1"/>
</dbReference>
<dbReference type="EMBL" id="ML179388">
    <property type="protein sequence ID" value="THU88962.1"/>
    <property type="molecule type" value="Genomic_DNA"/>
</dbReference>
<dbReference type="InterPro" id="IPR036047">
    <property type="entry name" value="F-box-like_dom_sf"/>
</dbReference>
<feature type="domain" description="F-box" evidence="2">
    <location>
        <begin position="32"/>
        <end position="75"/>
    </location>
</feature>
<gene>
    <name evidence="3" type="ORF">K435DRAFT_301933</name>
</gene>
<keyword evidence="4" id="KW-1185">Reference proteome</keyword>
<dbReference type="InterPro" id="IPR001810">
    <property type="entry name" value="F-box_dom"/>
</dbReference>
<dbReference type="Proteomes" id="UP000297245">
    <property type="component" value="Unassembled WGS sequence"/>
</dbReference>
<evidence type="ECO:0000256" key="1">
    <source>
        <dbReference type="SAM" id="MobiDB-lite"/>
    </source>
</evidence>
<name>A0A4S8LIK5_DENBC</name>
<evidence type="ECO:0000313" key="3">
    <source>
        <dbReference type="EMBL" id="THU88962.1"/>
    </source>
</evidence>
<dbReference type="CDD" id="cd09917">
    <property type="entry name" value="F-box_SF"/>
    <property type="match status" value="1"/>
</dbReference>
<dbReference type="AlphaFoldDB" id="A0A4S8LIK5"/>
<accession>A0A4S8LIK5</accession>
<evidence type="ECO:0000259" key="2">
    <source>
        <dbReference type="Pfam" id="PF12937"/>
    </source>
</evidence>
<dbReference type="OrthoDB" id="3069231at2759"/>
<evidence type="ECO:0000313" key="4">
    <source>
        <dbReference type="Proteomes" id="UP000297245"/>
    </source>
</evidence>
<sequence>MAKKRKTTKTQASQAPTPLVPHTDNTPLQTFHIPTELIMLILHELSHSPSSLMQASLVCRAWRSPAQQLIFSSIYLRSDAQCKKLQKFLKGHPGLFSSTSRLSIVEYEKPYHLGDLVSVRTGRRLHSGGKPYLHLPGAMSFIPPLVTSVRSLDLFILPWRDSTVHFVQKFKRVQNLRVHGAQSISAEAFQMVLSQMAELNNICLSTHYYHVPQTPEADFDARLIRAIGNSVAIGQSRFSTPISLKRLVLMGAEDLPDLLEILSNEKVTNLSGLEYLYLRWTTGPMFDFRFVDALFRRGGPSLRTLVVKIPHIHDTLLDNRQHLGETSRYSVIPLRNN</sequence>
<protein>
    <recommendedName>
        <fullName evidence="2">F-box domain-containing protein</fullName>
    </recommendedName>
</protein>
<organism evidence="3 4">
    <name type="scientific">Dendrothele bispora (strain CBS 962.96)</name>
    <dbReference type="NCBI Taxonomy" id="1314807"/>
    <lineage>
        <taxon>Eukaryota</taxon>
        <taxon>Fungi</taxon>
        <taxon>Dikarya</taxon>
        <taxon>Basidiomycota</taxon>
        <taxon>Agaricomycotina</taxon>
        <taxon>Agaricomycetes</taxon>
        <taxon>Agaricomycetidae</taxon>
        <taxon>Agaricales</taxon>
        <taxon>Agaricales incertae sedis</taxon>
        <taxon>Dendrothele</taxon>
    </lineage>
</organism>
<reference evidence="3 4" key="1">
    <citation type="journal article" date="2019" name="Nat. Ecol. Evol.">
        <title>Megaphylogeny resolves global patterns of mushroom evolution.</title>
        <authorList>
            <person name="Varga T."/>
            <person name="Krizsan K."/>
            <person name="Foldi C."/>
            <person name="Dima B."/>
            <person name="Sanchez-Garcia M."/>
            <person name="Sanchez-Ramirez S."/>
            <person name="Szollosi G.J."/>
            <person name="Szarkandi J.G."/>
            <person name="Papp V."/>
            <person name="Albert L."/>
            <person name="Andreopoulos W."/>
            <person name="Angelini C."/>
            <person name="Antonin V."/>
            <person name="Barry K.W."/>
            <person name="Bougher N.L."/>
            <person name="Buchanan P."/>
            <person name="Buyck B."/>
            <person name="Bense V."/>
            <person name="Catcheside P."/>
            <person name="Chovatia M."/>
            <person name="Cooper J."/>
            <person name="Damon W."/>
            <person name="Desjardin D."/>
            <person name="Finy P."/>
            <person name="Geml J."/>
            <person name="Haridas S."/>
            <person name="Hughes K."/>
            <person name="Justo A."/>
            <person name="Karasinski D."/>
            <person name="Kautmanova I."/>
            <person name="Kiss B."/>
            <person name="Kocsube S."/>
            <person name="Kotiranta H."/>
            <person name="LaButti K.M."/>
            <person name="Lechner B.E."/>
            <person name="Liimatainen K."/>
            <person name="Lipzen A."/>
            <person name="Lukacs Z."/>
            <person name="Mihaltcheva S."/>
            <person name="Morgado L.N."/>
            <person name="Niskanen T."/>
            <person name="Noordeloos M.E."/>
            <person name="Ohm R.A."/>
            <person name="Ortiz-Santana B."/>
            <person name="Ovrebo C."/>
            <person name="Racz N."/>
            <person name="Riley R."/>
            <person name="Savchenko A."/>
            <person name="Shiryaev A."/>
            <person name="Soop K."/>
            <person name="Spirin V."/>
            <person name="Szebenyi C."/>
            <person name="Tomsovsky M."/>
            <person name="Tulloss R.E."/>
            <person name="Uehling J."/>
            <person name="Grigoriev I.V."/>
            <person name="Vagvolgyi C."/>
            <person name="Papp T."/>
            <person name="Martin F.M."/>
            <person name="Miettinen O."/>
            <person name="Hibbett D.S."/>
            <person name="Nagy L.G."/>
        </authorList>
    </citation>
    <scope>NUCLEOTIDE SEQUENCE [LARGE SCALE GENOMIC DNA]</scope>
    <source>
        <strain evidence="3 4">CBS 962.96</strain>
    </source>
</reference>
<dbReference type="InterPro" id="IPR032675">
    <property type="entry name" value="LRR_dom_sf"/>
</dbReference>
<proteinExistence type="predicted"/>
<dbReference type="SUPFAM" id="SSF81383">
    <property type="entry name" value="F-box domain"/>
    <property type="match status" value="1"/>
</dbReference>